<dbReference type="AlphaFoldDB" id="A0AAD5UH34"/>
<comment type="similarity">
    <text evidence="2">Belongs to the TPA1 family.</text>
</comment>
<evidence type="ECO:0000256" key="6">
    <source>
        <dbReference type="ARBA" id="ARBA00023002"/>
    </source>
</evidence>
<evidence type="ECO:0000256" key="3">
    <source>
        <dbReference type="ARBA" id="ARBA00022723"/>
    </source>
</evidence>
<accession>A0AAD5UH34</accession>
<dbReference type="GO" id="GO:0005737">
    <property type="term" value="C:cytoplasm"/>
    <property type="evidence" value="ECO:0007669"/>
    <property type="project" value="TreeGrafter"/>
</dbReference>
<dbReference type="Gene3D" id="2.60.120.620">
    <property type="entry name" value="q2cbj1_9rhob like domain"/>
    <property type="match status" value="2"/>
</dbReference>
<evidence type="ECO:0000256" key="2">
    <source>
        <dbReference type="ARBA" id="ARBA00007443"/>
    </source>
</evidence>
<name>A0AAD5UH34_9FUNG</name>
<dbReference type="InterPro" id="IPR005123">
    <property type="entry name" value="Oxoglu/Fe-dep_dioxygenase_dom"/>
</dbReference>
<sequence length="572" mass="66066">MQEKKKVKLDTIFNQDLFRPETVKEFSAAFKSFNSNKSNKSDKSKLAQAFSTPFRHGIFHDILSEAFIQELRTAVLNQEFFQKSNDLYEFFQSDDLKKSTNDAIVKLRESIYSPEFIKWMSEMTGFELSRTVDLSAHRYPVDGYLLCHDDDIGSKQDGRRIAFIIYLVEQDWNVSDGGMLQLYDADLKNNPTTVIKSIVPKRNTFTFFEVSSSSHHQVQSVFKRDRVSISGWFHGPIPKDKIYKRIESIHDNEYITRYINPAYLNDSSCGAISSVFEEESTVQLQKFLKPEKYRQLYDALANAQFNKLTGFSNASRFHLLSDNETPKDSTATILYEYKLFFESVQFQSFLYKLTGIELNTKPSSSFLRQFKVGDYTLMNDNYIEESGLDVIFSVAVGKSIDEEWDDSWGGGMHYVADKDTLLSVYPIPNTLQLVYRDEGTMRFVKLNHVNSVFKFISDVFKTEPMPPRSIFSQRRLSILSKPEPKYTFIESITPTVVTSMFDRKQEAAPKYYMPGIFQRPVEKDILDEINPIVALPFKAIDKSFDYATSATAIAIKLTFWPVTLAMRLRKNK</sequence>
<comment type="cofactor">
    <cofactor evidence="1">
        <name>L-ascorbate</name>
        <dbReference type="ChEBI" id="CHEBI:38290"/>
    </cofactor>
</comment>
<dbReference type="InterPro" id="IPR006620">
    <property type="entry name" value="Pro_4_hyd_alph"/>
</dbReference>
<dbReference type="PANTHER" id="PTHR12117:SF0">
    <property type="entry name" value="PROLYL 3-HYDROXYLASE OGFOD1"/>
    <property type="match status" value="1"/>
</dbReference>
<protein>
    <recommendedName>
        <fullName evidence="9">Fe2OG dioxygenase domain-containing protein</fullName>
    </recommendedName>
</protein>
<dbReference type="InterPro" id="IPR039558">
    <property type="entry name" value="TPA1/OFD1_N"/>
</dbReference>
<dbReference type="PANTHER" id="PTHR12117">
    <property type="entry name" value="HISTONE ACETYLTRANSFERASE COMPLEX"/>
    <property type="match status" value="1"/>
</dbReference>
<keyword evidence="11" id="KW-1185">Reference proteome</keyword>
<keyword evidence="4" id="KW-0847">Vitamin C</keyword>
<dbReference type="EMBL" id="JADGKB010000080">
    <property type="protein sequence ID" value="KAJ3254685.1"/>
    <property type="molecule type" value="Genomic_DNA"/>
</dbReference>
<dbReference type="GO" id="GO:0031543">
    <property type="term" value="F:peptidyl-proline dioxygenase activity"/>
    <property type="evidence" value="ECO:0007669"/>
    <property type="project" value="TreeGrafter"/>
</dbReference>
<dbReference type="GO" id="GO:0031418">
    <property type="term" value="F:L-ascorbic acid binding"/>
    <property type="evidence" value="ECO:0007669"/>
    <property type="project" value="UniProtKB-KW"/>
</dbReference>
<evidence type="ECO:0000256" key="5">
    <source>
        <dbReference type="ARBA" id="ARBA00022964"/>
    </source>
</evidence>
<evidence type="ECO:0000256" key="8">
    <source>
        <dbReference type="ARBA" id="ARBA00047444"/>
    </source>
</evidence>
<evidence type="ECO:0000313" key="10">
    <source>
        <dbReference type="EMBL" id="KAJ3254685.1"/>
    </source>
</evidence>
<dbReference type="PROSITE" id="PS51471">
    <property type="entry name" value="FE2OG_OXY"/>
    <property type="match status" value="1"/>
</dbReference>
<evidence type="ECO:0000256" key="7">
    <source>
        <dbReference type="ARBA" id="ARBA00023004"/>
    </source>
</evidence>
<dbReference type="Pfam" id="PF10637">
    <property type="entry name" value="Ofd1_CTDD"/>
    <property type="match status" value="1"/>
</dbReference>
<keyword evidence="3" id="KW-0479">Metal-binding</keyword>
<keyword evidence="6" id="KW-0560">Oxidoreductase</keyword>
<dbReference type="InterPro" id="IPR019601">
    <property type="entry name" value="Oxoglutarate/Fe-dep_Oase_C"/>
</dbReference>
<keyword evidence="5" id="KW-0223">Dioxygenase</keyword>
<comment type="caution">
    <text evidence="10">The sequence shown here is derived from an EMBL/GenBank/DDBJ whole genome shotgun (WGS) entry which is preliminary data.</text>
</comment>
<keyword evidence="7" id="KW-0408">Iron</keyword>
<dbReference type="Proteomes" id="UP001210925">
    <property type="component" value="Unassembled WGS sequence"/>
</dbReference>
<dbReference type="GO" id="GO:0005506">
    <property type="term" value="F:iron ion binding"/>
    <property type="evidence" value="ECO:0007669"/>
    <property type="project" value="InterPro"/>
</dbReference>
<dbReference type="Pfam" id="PF13661">
    <property type="entry name" value="2OG-FeII_Oxy_4"/>
    <property type="match status" value="1"/>
</dbReference>
<evidence type="ECO:0000259" key="9">
    <source>
        <dbReference type="PROSITE" id="PS51471"/>
    </source>
</evidence>
<dbReference type="SMART" id="SM00702">
    <property type="entry name" value="P4Hc"/>
    <property type="match status" value="1"/>
</dbReference>
<dbReference type="InterPro" id="IPR051842">
    <property type="entry name" value="uS12_prolyl_hydroxylase"/>
</dbReference>
<reference evidence="10" key="1">
    <citation type="submission" date="2020-05" db="EMBL/GenBank/DDBJ databases">
        <title>Phylogenomic resolution of chytrid fungi.</title>
        <authorList>
            <person name="Stajich J.E."/>
            <person name="Amses K."/>
            <person name="Simmons R."/>
            <person name="Seto K."/>
            <person name="Myers J."/>
            <person name="Bonds A."/>
            <person name="Quandt C.A."/>
            <person name="Barry K."/>
            <person name="Liu P."/>
            <person name="Grigoriev I."/>
            <person name="Longcore J.E."/>
            <person name="James T.Y."/>
        </authorList>
    </citation>
    <scope>NUCLEOTIDE SEQUENCE</scope>
    <source>
        <strain evidence="10">PLAUS21</strain>
    </source>
</reference>
<dbReference type="GO" id="GO:0006449">
    <property type="term" value="P:regulation of translational termination"/>
    <property type="evidence" value="ECO:0007669"/>
    <property type="project" value="TreeGrafter"/>
</dbReference>
<evidence type="ECO:0000256" key="4">
    <source>
        <dbReference type="ARBA" id="ARBA00022896"/>
    </source>
</evidence>
<evidence type="ECO:0000256" key="1">
    <source>
        <dbReference type="ARBA" id="ARBA00001961"/>
    </source>
</evidence>
<comment type="catalytic activity">
    <reaction evidence="8">
        <text>[ribosomal protein uS12]-L-proline + 2-oxoglutarate + O2 = [ribosomal protein uS12]-(3S)-3-hydroxy-L-proline + succinate + CO2</text>
        <dbReference type="Rhea" id="RHEA:54156"/>
        <dbReference type="Rhea" id="RHEA-COMP:13816"/>
        <dbReference type="Rhea" id="RHEA-COMP:13818"/>
        <dbReference type="ChEBI" id="CHEBI:15379"/>
        <dbReference type="ChEBI" id="CHEBI:16526"/>
        <dbReference type="ChEBI" id="CHEBI:16810"/>
        <dbReference type="ChEBI" id="CHEBI:30031"/>
        <dbReference type="ChEBI" id="CHEBI:50342"/>
        <dbReference type="ChEBI" id="CHEBI:85428"/>
    </reaction>
</comment>
<organism evidence="10 11">
    <name type="scientific">Boothiomyces macroporosus</name>
    <dbReference type="NCBI Taxonomy" id="261099"/>
    <lineage>
        <taxon>Eukaryota</taxon>
        <taxon>Fungi</taxon>
        <taxon>Fungi incertae sedis</taxon>
        <taxon>Chytridiomycota</taxon>
        <taxon>Chytridiomycota incertae sedis</taxon>
        <taxon>Chytridiomycetes</taxon>
        <taxon>Rhizophydiales</taxon>
        <taxon>Terramycetaceae</taxon>
        <taxon>Boothiomyces</taxon>
    </lineage>
</organism>
<proteinExistence type="inferred from homology"/>
<feature type="domain" description="Fe2OG dioxygenase" evidence="9">
    <location>
        <begin position="130"/>
        <end position="235"/>
    </location>
</feature>
<evidence type="ECO:0000313" key="11">
    <source>
        <dbReference type="Proteomes" id="UP001210925"/>
    </source>
</evidence>
<gene>
    <name evidence="10" type="ORF">HK103_007024</name>
</gene>